<comment type="caution">
    <text evidence="2">The sequence shown here is derived from an EMBL/GenBank/DDBJ whole genome shotgun (WGS) entry which is preliminary data.</text>
</comment>
<keyword evidence="2" id="KW-0489">Methyltransferase</keyword>
<dbReference type="RefSeq" id="WP_262990153.1">
    <property type="nucleotide sequence ID" value="NZ_JAOTEN010000002.1"/>
</dbReference>
<feature type="domain" description="Methyltransferase type 12" evidence="1">
    <location>
        <begin position="43"/>
        <end position="121"/>
    </location>
</feature>
<proteinExistence type="predicted"/>
<dbReference type="GO" id="GO:0032259">
    <property type="term" value="P:methylation"/>
    <property type="evidence" value="ECO:0007669"/>
    <property type="project" value="UniProtKB-KW"/>
</dbReference>
<organism evidence="2 3">
    <name type="scientific">Chryseobacterium gilvum</name>
    <dbReference type="NCBI Taxonomy" id="2976534"/>
    <lineage>
        <taxon>Bacteria</taxon>
        <taxon>Pseudomonadati</taxon>
        <taxon>Bacteroidota</taxon>
        <taxon>Flavobacteriia</taxon>
        <taxon>Flavobacteriales</taxon>
        <taxon>Weeksellaceae</taxon>
        <taxon>Chryseobacterium group</taxon>
        <taxon>Chryseobacterium</taxon>
    </lineage>
</organism>
<evidence type="ECO:0000259" key="1">
    <source>
        <dbReference type="Pfam" id="PF08242"/>
    </source>
</evidence>
<dbReference type="SUPFAM" id="SSF53335">
    <property type="entry name" value="S-adenosyl-L-methionine-dependent methyltransferases"/>
    <property type="match status" value="1"/>
</dbReference>
<evidence type="ECO:0000313" key="2">
    <source>
        <dbReference type="EMBL" id="MCU7614260.1"/>
    </source>
</evidence>
<name>A0ABT2VW84_9FLAO</name>
<dbReference type="InterPro" id="IPR029063">
    <property type="entry name" value="SAM-dependent_MTases_sf"/>
</dbReference>
<dbReference type="Proteomes" id="UP001208114">
    <property type="component" value="Unassembled WGS sequence"/>
</dbReference>
<protein>
    <submittedName>
        <fullName evidence="2">Class I SAM-dependent methyltransferase</fullName>
    </submittedName>
</protein>
<dbReference type="GO" id="GO:0008168">
    <property type="term" value="F:methyltransferase activity"/>
    <property type="evidence" value="ECO:0007669"/>
    <property type="project" value="UniProtKB-KW"/>
</dbReference>
<dbReference type="EMBL" id="JAOTEN010000002">
    <property type="protein sequence ID" value="MCU7614260.1"/>
    <property type="molecule type" value="Genomic_DNA"/>
</dbReference>
<reference evidence="3" key="1">
    <citation type="submission" date="2023-07" db="EMBL/GenBank/DDBJ databases">
        <title>Chryseobacterium sp. GMJ5 Genome sequencing and assembly.</title>
        <authorList>
            <person name="Jung Y."/>
        </authorList>
    </citation>
    <scope>NUCLEOTIDE SEQUENCE [LARGE SCALE GENOMIC DNA]</scope>
    <source>
        <strain evidence="3">GMJ5</strain>
    </source>
</reference>
<dbReference type="Gene3D" id="3.40.50.150">
    <property type="entry name" value="Vaccinia Virus protein VP39"/>
    <property type="match status" value="1"/>
</dbReference>
<dbReference type="InterPro" id="IPR013217">
    <property type="entry name" value="Methyltransf_12"/>
</dbReference>
<dbReference type="CDD" id="cd02440">
    <property type="entry name" value="AdoMet_MTases"/>
    <property type="match status" value="1"/>
</dbReference>
<sequence>MKNWETYWSAKKPGFDYIMRNTTPVFYEKYLKKTDIKPHHVFLDFGCGPGFLIEKLPAENRIIGTDISKDYIEFCEEKFRSSKNVFFECITEKNSFRTILSKEKPDVIMAISVIQYFENNLVLKKYIDEVMNYSKENKKNIQFIIADIIPQKNSKLIDAFEVFLHSIRKGYFLDFFRFCREVLHSDYNSKQLKVNKTNPEFFELYAKEHQLKLEFLKNVTVNKNRYSLVFTF</sequence>
<accession>A0ABT2VW84</accession>
<keyword evidence="3" id="KW-1185">Reference proteome</keyword>
<evidence type="ECO:0000313" key="3">
    <source>
        <dbReference type="Proteomes" id="UP001208114"/>
    </source>
</evidence>
<gene>
    <name evidence="2" type="ORF">N0B16_07410</name>
</gene>
<dbReference type="Pfam" id="PF08242">
    <property type="entry name" value="Methyltransf_12"/>
    <property type="match status" value="1"/>
</dbReference>
<keyword evidence="2" id="KW-0808">Transferase</keyword>